<dbReference type="EMBL" id="JAPYKS010000005">
    <property type="protein sequence ID" value="MEI9408765.1"/>
    <property type="molecule type" value="Genomic_DNA"/>
</dbReference>
<evidence type="ECO:0000256" key="1">
    <source>
        <dbReference type="ARBA" id="ARBA00023015"/>
    </source>
</evidence>
<comment type="caution">
    <text evidence="6">The sequence shown here is derived from an EMBL/GenBank/DDBJ whole genome shotgun (WGS) entry which is preliminary data.</text>
</comment>
<dbReference type="InterPro" id="IPR009057">
    <property type="entry name" value="Homeodomain-like_sf"/>
</dbReference>
<accession>A0ABU8KTM0</accession>
<sequence length="298" mass="32833">MAKAREIFGAGHADLEQLHGLRWQWLEQAVGPAVVLPTEYPDGYHVPHHHHSRSQLLHALVGVVLVTTRHGRWMVPPDHAMWIPAGIEHSVEMLGDVSMRSVYVMPQAIPGLPEGMRVVGITDLMHSLIVESEKLPQGGELEGRGGLIMNLLLHEIPQLPERPLGLPFPSDPKLAALCRRFVAAPSPHATIDEWADTVGMSRRSFTRAFQRQTGLSLSTWRQQACLFAALPRLADGEPITRVALDLGYDSVPAFITMFKRMLGSSPRGYMRGARDAGEGMRRAPARSEAPTPSAWPQG</sequence>
<dbReference type="Proteomes" id="UP001387293">
    <property type="component" value="Unassembled WGS sequence"/>
</dbReference>
<dbReference type="Pfam" id="PF12833">
    <property type="entry name" value="HTH_18"/>
    <property type="match status" value="1"/>
</dbReference>
<evidence type="ECO:0000313" key="6">
    <source>
        <dbReference type="EMBL" id="MEI9408765.1"/>
    </source>
</evidence>
<dbReference type="PANTHER" id="PTHR11019">
    <property type="entry name" value="HTH-TYPE TRANSCRIPTIONAL REGULATOR NIMR"/>
    <property type="match status" value="1"/>
</dbReference>
<dbReference type="RefSeq" id="WP_337105832.1">
    <property type="nucleotide sequence ID" value="NZ_JAPYKS010000005.1"/>
</dbReference>
<dbReference type="Gene3D" id="1.10.10.60">
    <property type="entry name" value="Homeodomain-like"/>
    <property type="match status" value="2"/>
</dbReference>
<feature type="compositionally biased region" description="Basic and acidic residues" evidence="4">
    <location>
        <begin position="272"/>
        <end position="281"/>
    </location>
</feature>
<dbReference type="PANTHER" id="PTHR11019:SF159">
    <property type="entry name" value="TRANSCRIPTIONAL REGULATOR-RELATED"/>
    <property type="match status" value="1"/>
</dbReference>
<dbReference type="PROSITE" id="PS01124">
    <property type="entry name" value="HTH_ARAC_FAMILY_2"/>
    <property type="match status" value="1"/>
</dbReference>
<name>A0ABU8KTM0_9HYPH</name>
<evidence type="ECO:0000256" key="2">
    <source>
        <dbReference type="ARBA" id="ARBA00023125"/>
    </source>
</evidence>
<organism evidence="6 7">
    <name type="scientific">Mesorhizobium salmacidum</name>
    <dbReference type="NCBI Taxonomy" id="3015171"/>
    <lineage>
        <taxon>Bacteria</taxon>
        <taxon>Pseudomonadati</taxon>
        <taxon>Pseudomonadota</taxon>
        <taxon>Alphaproteobacteria</taxon>
        <taxon>Hyphomicrobiales</taxon>
        <taxon>Phyllobacteriaceae</taxon>
        <taxon>Mesorhizobium</taxon>
    </lineage>
</organism>
<dbReference type="InterPro" id="IPR003313">
    <property type="entry name" value="AraC-bd"/>
</dbReference>
<evidence type="ECO:0000259" key="5">
    <source>
        <dbReference type="PROSITE" id="PS01124"/>
    </source>
</evidence>
<protein>
    <submittedName>
        <fullName evidence="6">Helix-turn-helix transcriptional regulator</fullName>
    </submittedName>
</protein>
<evidence type="ECO:0000256" key="3">
    <source>
        <dbReference type="ARBA" id="ARBA00023163"/>
    </source>
</evidence>
<keyword evidence="1" id="KW-0805">Transcription regulation</keyword>
<keyword evidence="2" id="KW-0238">DNA-binding</keyword>
<evidence type="ECO:0000256" key="4">
    <source>
        <dbReference type="SAM" id="MobiDB-lite"/>
    </source>
</evidence>
<dbReference type="SUPFAM" id="SSF46689">
    <property type="entry name" value="Homeodomain-like"/>
    <property type="match status" value="1"/>
</dbReference>
<dbReference type="InterPro" id="IPR011051">
    <property type="entry name" value="RmlC_Cupin_sf"/>
</dbReference>
<feature type="region of interest" description="Disordered" evidence="4">
    <location>
        <begin position="269"/>
        <end position="298"/>
    </location>
</feature>
<dbReference type="SUPFAM" id="SSF51182">
    <property type="entry name" value="RmlC-like cupins"/>
    <property type="match status" value="1"/>
</dbReference>
<dbReference type="CDD" id="cd06124">
    <property type="entry name" value="cupin_NimR-like_N"/>
    <property type="match status" value="1"/>
</dbReference>
<keyword evidence="3" id="KW-0804">Transcription</keyword>
<reference evidence="6 7" key="1">
    <citation type="submission" date="2022-12" db="EMBL/GenBank/DDBJ databases">
        <authorList>
            <person name="Muema E."/>
        </authorList>
    </citation>
    <scope>NUCLEOTIDE SEQUENCE [LARGE SCALE GENOMIC DNA]</scope>
    <source>
        <strain evidence="7">1326</strain>
    </source>
</reference>
<evidence type="ECO:0000313" key="7">
    <source>
        <dbReference type="Proteomes" id="UP001387293"/>
    </source>
</evidence>
<keyword evidence="7" id="KW-1185">Reference proteome</keyword>
<dbReference type="InterPro" id="IPR018060">
    <property type="entry name" value="HTH_AraC"/>
</dbReference>
<dbReference type="Pfam" id="PF02311">
    <property type="entry name" value="AraC_binding"/>
    <property type="match status" value="1"/>
</dbReference>
<proteinExistence type="predicted"/>
<dbReference type="SMART" id="SM00342">
    <property type="entry name" value="HTH_ARAC"/>
    <property type="match status" value="1"/>
</dbReference>
<feature type="domain" description="HTH araC/xylS-type" evidence="5">
    <location>
        <begin position="172"/>
        <end position="272"/>
    </location>
</feature>
<gene>
    <name evidence="6" type="ORF">O7A60_08295</name>
</gene>
<dbReference type="Gene3D" id="2.60.120.10">
    <property type="entry name" value="Jelly Rolls"/>
    <property type="match status" value="1"/>
</dbReference>
<dbReference type="InterPro" id="IPR014710">
    <property type="entry name" value="RmlC-like_jellyroll"/>
</dbReference>